<sequence>MKRYVVKNEKNKTYKNMFGVTDYDIPMFGFKSALLILGATMLSLIVCVNGFHYLHIDFRLPNAIISSIVCGLSVAYSQFYIERKKGMCKSFWIVAGIFTIMAFVMILMIR</sequence>
<keyword evidence="1" id="KW-1133">Transmembrane helix</keyword>
<evidence type="ECO:0000313" key="3">
    <source>
        <dbReference type="Proteomes" id="UP000241201"/>
    </source>
</evidence>
<dbReference type="RefSeq" id="WP_032089731.1">
    <property type="nucleotide sequence ID" value="NZ_JAJCFI010000026.1"/>
</dbReference>
<feature type="transmembrane region" description="Helical" evidence="1">
    <location>
        <begin position="33"/>
        <end position="54"/>
    </location>
</feature>
<dbReference type="GeneID" id="77472013"/>
<protein>
    <submittedName>
        <fullName evidence="2">Uncharacterized protein</fullName>
    </submittedName>
</protein>
<feature type="transmembrane region" description="Helical" evidence="1">
    <location>
        <begin position="91"/>
        <end position="109"/>
    </location>
</feature>
<gene>
    <name evidence="2" type="ORF">C7U55_13100</name>
</gene>
<dbReference type="AlphaFoldDB" id="A0A2T3FJK5"/>
<name>A0A2T3FJK5_9FIRM</name>
<feature type="transmembrane region" description="Helical" evidence="1">
    <location>
        <begin position="60"/>
        <end position="79"/>
    </location>
</feature>
<keyword evidence="3" id="KW-1185">Reference proteome</keyword>
<organism evidence="2 3">
    <name type="scientific">Faecalibacillus faecis</name>
    <dbReference type="NCBI Taxonomy" id="1982628"/>
    <lineage>
        <taxon>Bacteria</taxon>
        <taxon>Bacillati</taxon>
        <taxon>Bacillota</taxon>
        <taxon>Erysipelotrichia</taxon>
        <taxon>Erysipelotrichales</taxon>
        <taxon>Coprobacillaceae</taxon>
        <taxon>Faecalibacillus</taxon>
    </lineage>
</organism>
<proteinExistence type="predicted"/>
<keyword evidence="1" id="KW-0812">Transmembrane</keyword>
<accession>A0A2T3FJK5</accession>
<evidence type="ECO:0000256" key="1">
    <source>
        <dbReference type="SAM" id="Phobius"/>
    </source>
</evidence>
<dbReference type="EMBL" id="PYLP01000037">
    <property type="protein sequence ID" value="PST35459.1"/>
    <property type="molecule type" value="Genomic_DNA"/>
</dbReference>
<dbReference type="Proteomes" id="UP000241201">
    <property type="component" value="Unassembled WGS sequence"/>
</dbReference>
<reference evidence="3" key="1">
    <citation type="submission" date="2018-03" db="EMBL/GenBank/DDBJ databases">
        <title>Lachnoclostridium SNUG30370 gen.nov., sp.nov., isolated from human faeces.</title>
        <authorList>
            <person name="Seo B."/>
            <person name="Jeon K."/>
            <person name="Ko G."/>
        </authorList>
    </citation>
    <scope>NUCLEOTIDE SEQUENCE [LARGE SCALE GENOMIC DNA]</scope>
    <source>
        <strain evidence="3">SNUG30370</strain>
    </source>
</reference>
<keyword evidence="1" id="KW-0472">Membrane</keyword>
<evidence type="ECO:0000313" key="2">
    <source>
        <dbReference type="EMBL" id="PST35459.1"/>
    </source>
</evidence>
<comment type="caution">
    <text evidence="2">The sequence shown here is derived from an EMBL/GenBank/DDBJ whole genome shotgun (WGS) entry which is preliminary data.</text>
</comment>